<evidence type="ECO:0000256" key="6">
    <source>
        <dbReference type="ARBA" id="ARBA00023015"/>
    </source>
</evidence>
<dbReference type="GO" id="GO:0006351">
    <property type="term" value="P:DNA-templated transcription"/>
    <property type="evidence" value="ECO:0007669"/>
    <property type="project" value="InterPro"/>
</dbReference>
<dbReference type="InterPro" id="IPR007219">
    <property type="entry name" value="XnlR_reg_dom"/>
</dbReference>
<dbReference type="PANTHER" id="PTHR23514:SF3">
    <property type="entry name" value="BYPASS OF STOP CODON PROTEIN 6"/>
    <property type="match status" value="1"/>
</dbReference>
<feature type="region of interest" description="Disordered" evidence="10">
    <location>
        <begin position="1"/>
        <end position="25"/>
    </location>
</feature>
<dbReference type="GO" id="GO:0022857">
    <property type="term" value="F:transmembrane transporter activity"/>
    <property type="evidence" value="ECO:0007669"/>
    <property type="project" value="InterPro"/>
</dbReference>
<keyword evidence="6" id="KW-0805">Transcription regulation</keyword>
<feature type="transmembrane region" description="Helical" evidence="11">
    <location>
        <begin position="247"/>
        <end position="270"/>
    </location>
</feature>
<dbReference type="EMBL" id="BDHI01000028">
    <property type="protein sequence ID" value="GCB27357.1"/>
    <property type="molecule type" value="Genomic_DNA"/>
</dbReference>
<evidence type="ECO:0000313" key="14">
    <source>
        <dbReference type="Proteomes" id="UP000286921"/>
    </source>
</evidence>
<comment type="caution">
    <text evidence="13">The sequence shown here is derived from an EMBL/GenBank/DDBJ whole genome shotgun (WGS) entry which is preliminary data.</text>
</comment>
<sequence>MSTVDSPLLGHRPQHQPQADVEHPLYHGKRREASGSNIIKVLAVFWTFLIMGAVDAAYGPLIPYLEKYYNISHATVSLLFLSPVCGYTLAALLNSEIHVRVGRRGIAFISAICHFLTFSIVALHPRYPIVVVSFALSGFGTGLADSGWNAWISSLPRSNELLGMLHGLYGLGAVLSPLIVSGLVTRAKVPWFYFYTIMAACATLEVVVCTIAFWGDRPITREEGDDHHQSEHGSLKHALFQQPYARVTWICALFLLIYVGIEVALGGWTVVFMMQVRHGSPFASGMAVTGFWLGITCGRIFLGFVTPLIGEEPAVTIYSVLAIISGFIYWLVPNFNVSAVAVSLQGFFLGPLFPVLIAVATKLLPQSLHVSSIGFASAIGGAGAALMPSAIGAVAEAKGVQILQPFILGLSGHGGGPPCARCQQHNRTCHFEDARPKPSAMLAAPSQREIQMERIIRHFLGDDISLDPARLEETADLLENGRYRGTLPETRGKGDEDQTSESYSLEPLSTNTMHYSGELSHWNFSKMIRRRLQSLEYFPPRPVAEFLTNTFLEYAQTNYFYFPEIVFREKMDYYYSVDRPLVIDDAGWICTLLMTFAIGTQFAYMQTSSTEKPPFSEDIPDDRIGMDLYRFSCRLIPDLITTASLETVQAFLLLGVYTLPIDTAGLAYTYYGLAIKMAIQNGMHRKHISPTIPQVIVEWRNRLWWTAYSLESRISILHGRPVSVSPSETDADMPADLAELRPPSGISNLPNVTAAILLTKKLEKVAQVILRLRRCPRSHQDTYLHQLYNLRADLSKWWDSLPNTVHCRDLDPAGPLFRCNVHLELHYATALIYMGRPFIFLQKAVGSVGYGSETEGSRAESIEKFSRNCTQAAIRIIDLCQLLHDSVGLARVSYTEFSSCRTALLALIAQLLTGSSEPIGGALTRGMGLIRQICVGLESARSEVAVIEALERARQQLDHGERSPLGEAPETGYDQFQKWAKLWRLGPLSSEAFPSPGGVESPNNPGSIPSFDGFFSSFPQELDAFAAIPGSEDTAAPPSIWPVSDAFLSIPDNTGAEWGLGGPL</sequence>
<name>A0A401L752_ASPAW</name>
<feature type="domain" description="Major facilitator superfamily (MFS) profile" evidence="12">
    <location>
        <begin position="36"/>
        <end position="427"/>
    </location>
</feature>
<evidence type="ECO:0000256" key="11">
    <source>
        <dbReference type="SAM" id="Phobius"/>
    </source>
</evidence>
<dbReference type="GO" id="GO:0012505">
    <property type="term" value="C:endomembrane system"/>
    <property type="evidence" value="ECO:0007669"/>
    <property type="project" value="UniProtKB-SubCell"/>
</dbReference>
<dbReference type="InterPro" id="IPR011701">
    <property type="entry name" value="MFS"/>
</dbReference>
<accession>A0A401L752</accession>
<dbReference type="Proteomes" id="UP000286921">
    <property type="component" value="Unassembled WGS sequence"/>
</dbReference>
<evidence type="ECO:0000256" key="4">
    <source>
        <dbReference type="ARBA" id="ARBA00022692"/>
    </source>
</evidence>
<feature type="transmembrane region" description="Helical" evidence="11">
    <location>
        <begin position="129"/>
        <end position="149"/>
    </location>
</feature>
<keyword evidence="3" id="KW-0813">Transport</keyword>
<comment type="similarity">
    <text evidence="2">Belongs to the major facilitator superfamily.</text>
</comment>
<feature type="transmembrane region" description="Helical" evidence="11">
    <location>
        <begin position="161"/>
        <end position="180"/>
    </location>
</feature>
<dbReference type="PANTHER" id="PTHR23514">
    <property type="entry name" value="BYPASS OF STOP CODON PROTEIN 6"/>
    <property type="match status" value="1"/>
</dbReference>
<dbReference type="InterPro" id="IPR020846">
    <property type="entry name" value="MFS_dom"/>
</dbReference>
<dbReference type="Pfam" id="PF07690">
    <property type="entry name" value="MFS_1"/>
    <property type="match status" value="1"/>
</dbReference>
<dbReference type="SUPFAM" id="SSF103473">
    <property type="entry name" value="MFS general substrate transporter"/>
    <property type="match status" value="1"/>
</dbReference>
<dbReference type="SMART" id="SM00906">
    <property type="entry name" value="Fungal_trans"/>
    <property type="match status" value="1"/>
</dbReference>
<evidence type="ECO:0000256" key="1">
    <source>
        <dbReference type="ARBA" id="ARBA00004127"/>
    </source>
</evidence>
<comment type="subcellular location">
    <subcellularLocation>
        <location evidence="1">Endomembrane system</location>
        <topology evidence="1">Multi-pass membrane protein</topology>
    </subcellularLocation>
</comment>
<protein>
    <submittedName>
        <fullName evidence="13">Uncharacterized transcriptional regulatory protein C3C7.04</fullName>
    </submittedName>
</protein>
<dbReference type="GO" id="GO:0003677">
    <property type="term" value="F:DNA binding"/>
    <property type="evidence" value="ECO:0007669"/>
    <property type="project" value="InterPro"/>
</dbReference>
<dbReference type="CDD" id="cd12148">
    <property type="entry name" value="fungal_TF_MHR"/>
    <property type="match status" value="1"/>
</dbReference>
<dbReference type="GO" id="GO:0000981">
    <property type="term" value="F:DNA-binding transcription factor activity, RNA polymerase II-specific"/>
    <property type="evidence" value="ECO:0007669"/>
    <property type="project" value="InterPro"/>
</dbReference>
<feature type="transmembrane region" description="Helical" evidence="11">
    <location>
        <begin position="314"/>
        <end position="332"/>
    </location>
</feature>
<dbReference type="GO" id="GO:0016020">
    <property type="term" value="C:membrane"/>
    <property type="evidence" value="ECO:0007669"/>
    <property type="project" value="TreeGrafter"/>
</dbReference>
<evidence type="ECO:0000256" key="5">
    <source>
        <dbReference type="ARBA" id="ARBA00022989"/>
    </source>
</evidence>
<evidence type="ECO:0000256" key="9">
    <source>
        <dbReference type="ARBA" id="ARBA00023242"/>
    </source>
</evidence>
<keyword evidence="9" id="KW-0539">Nucleus</keyword>
<evidence type="ECO:0000256" key="8">
    <source>
        <dbReference type="ARBA" id="ARBA00023163"/>
    </source>
</evidence>
<keyword evidence="4 11" id="KW-0812">Transmembrane</keyword>
<dbReference type="PROSITE" id="PS50850">
    <property type="entry name" value="MFS"/>
    <property type="match status" value="1"/>
</dbReference>
<gene>
    <name evidence="13" type="ORF">AAWM_10242</name>
</gene>
<keyword evidence="14" id="KW-1185">Reference proteome</keyword>
<feature type="transmembrane region" description="Helical" evidence="11">
    <location>
        <begin position="282"/>
        <end position="302"/>
    </location>
</feature>
<keyword evidence="8" id="KW-0804">Transcription</keyword>
<dbReference type="GO" id="GO:0008270">
    <property type="term" value="F:zinc ion binding"/>
    <property type="evidence" value="ECO:0007669"/>
    <property type="project" value="InterPro"/>
</dbReference>
<feature type="transmembrane region" description="Helical" evidence="11">
    <location>
        <begin position="192"/>
        <end position="214"/>
    </location>
</feature>
<dbReference type="Gene3D" id="1.20.1250.20">
    <property type="entry name" value="MFS general substrate transporter like domains"/>
    <property type="match status" value="2"/>
</dbReference>
<organism evidence="13 14">
    <name type="scientific">Aspergillus awamori</name>
    <name type="common">Black koji mold</name>
    <dbReference type="NCBI Taxonomy" id="105351"/>
    <lineage>
        <taxon>Eukaryota</taxon>
        <taxon>Fungi</taxon>
        <taxon>Dikarya</taxon>
        <taxon>Ascomycota</taxon>
        <taxon>Pezizomycotina</taxon>
        <taxon>Eurotiomycetes</taxon>
        <taxon>Eurotiomycetidae</taxon>
        <taxon>Eurotiales</taxon>
        <taxon>Aspergillaceae</taxon>
        <taxon>Aspergillus</taxon>
    </lineage>
</organism>
<feature type="transmembrane region" description="Helical" evidence="11">
    <location>
        <begin position="105"/>
        <end position="123"/>
    </location>
</feature>
<evidence type="ECO:0000256" key="3">
    <source>
        <dbReference type="ARBA" id="ARBA00022448"/>
    </source>
</evidence>
<evidence type="ECO:0000313" key="13">
    <source>
        <dbReference type="EMBL" id="GCB27357.1"/>
    </source>
</evidence>
<dbReference type="InterPro" id="IPR051788">
    <property type="entry name" value="MFS_Transporter"/>
</dbReference>
<dbReference type="Pfam" id="PF04082">
    <property type="entry name" value="Fungal_trans"/>
    <property type="match status" value="1"/>
</dbReference>
<dbReference type="FunFam" id="1.20.1250.20:FF:000308">
    <property type="entry name" value="MFS efflux transporter"/>
    <property type="match status" value="1"/>
</dbReference>
<proteinExistence type="inferred from homology"/>
<dbReference type="AlphaFoldDB" id="A0A401L752"/>
<feature type="transmembrane region" description="Helical" evidence="11">
    <location>
        <begin position="338"/>
        <end position="361"/>
    </location>
</feature>
<feature type="transmembrane region" description="Helical" evidence="11">
    <location>
        <begin position="71"/>
        <end position="93"/>
    </location>
</feature>
<keyword evidence="7 11" id="KW-0472">Membrane</keyword>
<feature type="region of interest" description="Disordered" evidence="10">
    <location>
        <begin position="483"/>
        <end position="502"/>
    </location>
</feature>
<evidence type="ECO:0000256" key="2">
    <source>
        <dbReference type="ARBA" id="ARBA00008335"/>
    </source>
</evidence>
<dbReference type="InterPro" id="IPR036259">
    <property type="entry name" value="MFS_trans_sf"/>
</dbReference>
<dbReference type="STRING" id="105351.A0A401L752"/>
<evidence type="ECO:0000256" key="10">
    <source>
        <dbReference type="SAM" id="MobiDB-lite"/>
    </source>
</evidence>
<keyword evidence="5 11" id="KW-1133">Transmembrane helix</keyword>
<dbReference type="FunFam" id="1.20.1250.20:FF:000286">
    <property type="entry name" value="MFS efflux transporter"/>
    <property type="match status" value="1"/>
</dbReference>
<evidence type="ECO:0000256" key="7">
    <source>
        <dbReference type="ARBA" id="ARBA00023136"/>
    </source>
</evidence>
<dbReference type="InterPro" id="IPR001138">
    <property type="entry name" value="Zn2Cys6_DnaBD"/>
</dbReference>
<feature type="transmembrane region" description="Helical" evidence="11">
    <location>
        <begin position="38"/>
        <end position="59"/>
    </location>
</feature>
<evidence type="ECO:0000259" key="12">
    <source>
        <dbReference type="PROSITE" id="PS50850"/>
    </source>
</evidence>
<dbReference type="CDD" id="cd00067">
    <property type="entry name" value="GAL4"/>
    <property type="match status" value="1"/>
</dbReference>
<reference evidence="13 14" key="1">
    <citation type="submission" date="2016-09" db="EMBL/GenBank/DDBJ databases">
        <title>Aspergillus awamori IFM 58123T.</title>
        <authorList>
            <person name="Kusuya Y."/>
            <person name="Shimizu M."/>
            <person name="Takahashi H."/>
            <person name="Yaguchi T."/>
        </authorList>
    </citation>
    <scope>NUCLEOTIDE SEQUENCE [LARGE SCALE GENOMIC DNA]</scope>
    <source>
        <strain evidence="13 14">IFM 58123</strain>
    </source>
</reference>